<evidence type="ECO:0000313" key="11">
    <source>
        <dbReference type="Proteomes" id="UP000325211"/>
    </source>
</evidence>
<sequence>MTDLFLIDRSALARSHLPSVAAVLAPLHERGLLAICPAVEYELMFSIRSKAEVPALAQWLRGFDYLYCDRNVSERALEVQRKAIGQGFHRALSWPDLLIAATAEQHGSILLHHDRDFDMIASITGQRTEWVVPPGSAD</sequence>
<evidence type="ECO:0000256" key="6">
    <source>
        <dbReference type="ARBA" id="ARBA00022842"/>
    </source>
</evidence>
<dbReference type="AlphaFoldDB" id="A0A5P2D324"/>
<dbReference type="RefSeq" id="WP_150209151.1">
    <property type="nucleotide sequence ID" value="NZ_CP029190.1"/>
</dbReference>
<dbReference type="InterPro" id="IPR050556">
    <property type="entry name" value="Type_II_TA_system_RNase"/>
</dbReference>
<dbReference type="InterPro" id="IPR002716">
    <property type="entry name" value="PIN_dom"/>
</dbReference>
<evidence type="ECO:0000256" key="2">
    <source>
        <dbReference type="ARBA" id="ARBA00022649"/>
    </source>
</evidence>
<feature type="binding site" evidence="8">
    <location>
        <position position="8"/>
    </location>
    <ligand>
        <name>Mg(2+)</name>
        <dbReference type="ChEBI" id="CHEBI:18420"/>
    </ligand>
</feature>
<dbReference type="HAMAP" id="MF_00265">
    <property type="entry name" value="VapC_Nob1"/>
    <property type="match status" value="1"/>
</dbReference>
<keyword evidence="4 8" id="KW-0479">Metal-binding</keyword>
<evidence type="ECO:0000256" key="7">
    <source>
        <dbReference type="ARBA" id="ARBA00038093"/>
    </source>
</evidence>
<dbReference type="PANTHER" id="PTHR33653">
    <property type="entry name" value="RIBONUCLEASE VAPC2"/>
    <property type="match status" value="1"/>
</dbReference>
<evidence type="ECO:0000259" key="9">
    <source>
        <dbReference type="Pfam" id="PF01850"/>
    </source>
</evidence>
<dbReference type="Gene3D" id="3.40.50.1010">
    <property type="entry name" value="5'-nuclease"/>
    <property type="match status" value="1"/>
</dbReference>
<dbReference type="Pfam" id="PF01850">
    <property type="entry name" value="PIN"/>
    <property type="match status" value="1"/>
</dbReference>
<dbReference type="PANTHER" id="PTHR33653:SF1">
    <property type="entry name" value="RIBONUCLEASE VAPC2"/>
    <property type="match status" value="1"/>
</dbReference>
<proteinExistence type="inferred from homology"/>
<keyword evidence="6 8" id="KW-0460">Magnesium</keyword>
<evidence type="ECO:0000256" key="3">
    <source>
        <dbReference type="ARBA" id="ARBA00022722"/>
    </source>
</evidence>
<accession>A0A5P2D324</accession>
<evidence type="ECO:0000313" key="10">
    <source>
        <dbReference type="EMBL" id="QES49562.1"/>
    </source>
</evidence>
<reference evidence="10 11" key="1">
    <citation type="submission" date="2018-05" db="EMBL/GenBank/DDBJ databases">
        <title>Streptomyces venezuelae.</title>
        <authorList>
            <person name="Kim W."/>
            <person name="Lee N."/>
            <person name="Cho B.-K."/>
        </authorList>
    </citation>
    <scope>NUCLEOTIDE SEQUENCE [LARGE SCALE GENOMIC DNA]</scope>
    <source>
        <strain evidence="10 11">ATCC 21782</strain>
    </source>
</reference>
<protein>
    <recommendedName>
        <fullName evidence="8">Ribonuclease VapC</fullName>
        <shortName evidence="8">RNase VapC</shortName>
        <ecNumber evidence="8">3.1.-.-</ecNumber>
    </recommendedName>
    <alternativeName>
        <fullName evidence="8">Toxin VapC</fullName>
    </alternativeName>
</protein>
<keyword evidence="2 8" id="KW-1277">Toxin-antitoxin system</keyword>
<keyword evidence="8" id="KW-0800">Toxin</keyword>
<dbReference type="GO" id="GO:0016787">
    <property type="term" value="F:hydrolase activity"/>
    <property type="evidence" value="ECO:0007669"/>
    <property type="project" value="UniProtKB-KW"/>
</dbReference>
<dbReference type="Proteomes" id="UP000325211">
    <property type="component" value="Chromosome"/>
</dbReference>
<dbReference type="InterPro" id="IPR029060">
    <property type="entry name" value="PIN-like_dom_sf"/>
</dbReference>
<evidence type="ECO:0000256" key="4">
    <source>
        <dbReference type="ARBA" id="ARBA00022723"/>
    </source>
</evidence>
<feature type="domain" description="PIN" evidence="9">
    <location>
        <begin position="6"/>
        <end position="121"/>
    </location>
</feature>
<keyword evidence="5 8" id="KW-0378">Hydrolase</keyword>
<keyword evidence="3 8" id="KW-0540">Nuclease</keyword>
<dbReference type="OrthoDB" id="5185254at2"/>
<dbReference type="EMBL" id="CP029190">
    <property type="protein sequence ID" value="QES49562.1"/>
    <property type="molecule type" value="Genomic_DNA"/>
</dbReference>
<name>A0A5P2D324_STRVZ</name>
<organism evidence="10 11">
    <name type="scientific">Streptomyces venezuelae</name>
    <dbReference type="NCBI Taxonomy" id="54571"/>
    <lineage>
        <taxon>Bacteria</taxon>
        <taxon>Bacillati</taxon>
        <taxon>Actinomycetota</taxon>
        <taxon>Actinomycetes</taxon>
        <taxon>Kitasatosporales</taxon>
        <taxon>Streptomycetaceae</taxon>
        <taxon>Streptomyces</taxon>
    </lineage>
</organism>
<dbReference type="InterPro" id="IPR022907">
    <property type="entry name" value="VapC_family"/>
</dbReference>
<dbReference type="GO" id="GO:0000287">
    <property type="term" value="F:magnesium ion binding"/>
    <property type="evidence" value="ECO:0007669"/>
    <property type="project" value="UniProtKB-UniRule"/>
</dbReference>
<gene>
    <name evidence="8" type="primary">vapC</name>
    <name evidence="10" type="ORF">DEJ50_18885</name>
</gene>
<evidence type="ECO:0000256" key="5">
    <source>
        <dbReference type="ARBA" id="ARBA00022801"/>
    </source>
</evidence>
<feature type="binding site" evidence="8">
    <location>
        <position position="96"/>
    </location>
    <ligand>
        <name>Mg(2+)</name>
        <dbReference type="ChEBI" id="CHEBI:18420"/>
    </ligand>
</feature>
<evidence type="ECO:0000256" key="8">
    <source>
        <dbReference type="HAMAP-Rule" id="MF_00265"/>
    </source>
</evidence>
<comment type="similarity">
    <text evidence="7 8">Belongs to the PINc/VapC protein family.</text>
</comment>
<dbReference type="GO" id="GO:0004540">
    <property type="term" value="F:RNA nuclease activity"/>
    <property type="evidence" value="ECO:0007669"/>
    <property type="project" value="InterPro"/>
</dbReference>
<dbReference type="SUPFAM" id="SSF88723">
    <property type="entry name" value="PIN domain-like"/>
    <property type="match status" value="1"/>
</dbReference>
<evidence type="ECO:0000256" key="1">
    <source>
        <dbReference type="ARBA" id="ARBA00001946"/>
    </source>
</evidence>
<dbReference type="EC" id="3.1.-.-" evidence="8"/>
<dbReference type="GO" id="GO:0090729">
    <property type="term" value="F:toxin activity"/>
    <property type="evidence" value="ECO:0007669"/>
    <property type="project" value="UniProtKB-KW"/>
</dbReference>
<comment type="cofactor">
    <cofactor evidence="1 8">
        <name>Mg(2+)</name>
        <dbReference type="ChEBI" id="CHEBI:18420"/>
    </cofactor>
</comment>
<dbReference type="CDD" id="cd18755">
    <property type="entry name" value="PIN_MtVapC3_VapC21-like"/>
    <property type="match status" value="1"/>
</dbReference>
<comment type="function">
    <text evidence="8">Toxic component of a toxin-antitoxin (TA) system. An RNase.</text>
</comment>